<dbReference type="EMBL" id="ARZX01000060">
    <property type="protein sequence ID" value="EWH09519.1"/>
    <property type="molecule type" value="Genomic_DNA"/>
</dbReference>
<accession>A0ABN0RJC6</accession>
<evidence type="ECO:0000313" key="2">
    <source>
        <dbReference type="Proteomes" id="UP000019275"/>
    </source>
</evidence>
<sequence length="126" mass="14957">MNQQKINNVFGLDSKERYGYLLRKVADFETIYLISDDEDKYVMIGSNDLSVIPVWPEKEFAELFLTDDWKNYKVVEYDIHDFMEWLTDLEKENVELAGFPNSDFNTIHVSAVDMKNHLLFELSQYE</sequence>
<proteinExistence type="predicted"/>
<dbReference type="Proteomes" id="UP000019275">
    <property type="component" value="Unassembled WGS sequence"/>
</dbReference>
<organism evidence="1 2">
    <name type="scientific">Cellulophaga geojensis KL-A</name>
    <dbReference type="NCBI Taxonomy" id="1328323"/>
    <lineage>
        <taxon>Bacteria</taxon>
        <taxon>Pseudomonadati</taxon>
        <taxon>Bacteroidota</taxon>
        <taxon>Flavobacteriia</taxon>
        <taxon>Flavobacteriales</taxon>
        <taxon>Flavobacteriaceae</taxon>
        <taxon>Cellulophaga</taxon>
    </lineage>
</organism>
<dbReference type="RefSeq" id="WP_013621063.1">
    <property type="nucleotide sequence ID" value="NZ_ARZX01000060.1"/>
</dbReference>
<keyword evidence="2" id="KW-1185">Reference proteome</keyword>
<evidence type="ECO:0008006" key="3">
    <source>
        <dbReference type="Google" id="ProtNLM"/>
    </source>
</evidence>
<gene>
    <name evidence="1" type="ORF">KLA_17239</name>
</gene>
<dbReference type="Pfam" id="PF11042">
    <property type="entry name" value="DUF2750"/>
    <property type="match status" value="1"/>
</dbReference>
<comment type="caution">
    <text evidence="1">The sequence shown here is derived from an EMBL/GenBank/DDBJ whole genome shotgun (WGS) entry which is preliminary data.</text>
</comment>
<reference evidence="1 2" key="1">
    <citation type="journal article" date="2014" name="Genome Announc.">
        <title>Draft Genome Sequence of the Carrageenan-Degrading Bacterium Cellulophaga sp. Strain KL-A, Isolated from Decaying Marine Algae.</title>
        <authorList>
            <person name="Shan D."/>
            <person name="Ying J."/>
            <person name="Li X."/>
            <person name="Gao Z."/>
            <person name="Wei G."/>
            <person name="Shao Z."/>
        </authorList>
    </citation>
    <scope>NUCLEOTIDE SEQUENCE [LARGE SCALE GENOMIC DNA]</scope>
    <source>
        <strain evidence="1 2">KL-A</strain>
    </source>
</reference>
<protein>
    <recommendedName>
        <fullName evidence="3">DUF2750 domain-containing protein</fullName>
    </recommendedName>
</protein>
<evidence type="ECO:0000313" key="1">
    <source>
        <dbReference type="EMBL" id="EWH09519.1"/>
    </source>
</evidence>
<name>A0ABN0RJC6_9FLAO</name>
<dbReference type="InterPro" id="IPR021284">
    <property type="entry name" value="DUF2750"/>
</dbReference>